<comment type="similarity">
    <text evidence="1">Belongs to the SNF7 family.</text>
</comment>
<evidence type="ECO:0000313" key="4">
    <source>
        <dbReference type="EMBL" id="KAH3701031.1"/>
    </source>
</evidence>
<dbReference type="InterPro" id="IPR005024">
    <property type="entry name" value="Snf7_fam"/>
</dbReference>
<comment type="caution">
    <text evidence="3">The sequence shown here is derived from an EMBL/GenBank/DDBJ whole genome shotgun (WGS) entry which is preliminary data.</text>
</comment>
<name>A0A9D3YLI4_DREPO</name>
<dbReference type="AlphaFoldDB" id="A0A9D3YLI4"/>
<organism evidence="3 5">
    <name type="scientific">Dreissena polymorpha</name>
    <name type="common">Zebra mussel</name>
    <name type="synonym">Mytilus polymorpha</name>
    <dbReference type="NCBI Taxonomy" id="45954"/>
    <lineage>
        <taxon>Eukaryota</taxon>
        <taxon>Metazoa</taxon>
        <taxon>Spiralia</taxon>
        <taxon>Lophotrochozoa</taxon>
        <taxon>Mollusca</taxon>
        <taxon>Bivalvia</taxon>
        <taxon>Autobranchia</taxon>
        <taxon>Heteroconchia</taxon>
        <taxon>Euheterodonta</taxon>
        <taxon>Imparidentia</taxon>
        <taxon>Neoheterodontei</taxon>
        <taxon>Myida</taxon>
        <taxon>Dreissenoidea</taxon>
        <taxon>Dreissenidae</taxon>
        <taxon>Dreissena</taxon>
    </lineage>
</organism>
<reference evidence="3" key="2">
    <citation type="submission" date="2020-11" db="EMBL/GenBank/DDBJ databases">
        <authorList>
            <person name="McCartney M.A."/>
            <person name="Auch B."/>
            <person name="Kono T."/>
            <person name="Mallez S."/>
            <person name="Becker A."/>
            <person name="Gohl D.M."/>
            <person name="Silverstein K.A.T."/>
            <person name="Koren S."/>
            <person name="Bechman K.B."/>
            <person name="Herman A."/>
            <person name="Abrahante J.E."/>
            <person name="Garbe J."/>
        </authorList>
    </citation>
    <scope>NUCLEOTIDE SEQUENCE</scope>
    <source>
        <strain evidence="3">Duluth1</strain>
        <tissue evidence="3">Whole animal</tissue>
    </source>
</reference>
<accession>A0A9D3YLI4</accession>
<dbReference type="Pfam" id="PF03357">
    <property type="entry name" value="Snf7"/>
    <property type="match status" value="1"/>
</dbReference>
<proteinExistence type="inferred from homology"/>
<feature type="region of interest" description="Disordered" evidence="2">
    <location>
        <begin position="29"/>
        <end position="66"/>
    </location>
</feature>
<protein>
    <submittedName>
        <fullName evidence="3">Uncharacterized protein</fullName>
    </submittedName>
</protein>
<dbReference type="GO" id="GO:0007034">
    <property type="term" value="P:vacuolar transport"/>
    <property type="evidence" value="ECO:0007669"/>
    <property type="project" value="InterPro"/>
</dbReference>
<evidence type="ECO:0000256" key="1">
    <source>
        <dbReference type="ARBA" id="ARBA00006190"/>
    </source>
</evidence>
<dbReference type="Gene3D" id="6.10.250.1710">
    <property type="match status" value="1"/>
</dbReference>
<gene>
    <name evidence="3" type="ORF">DPMN_075972</name>
    <name evidence="4" type="ORF">DPMN_076014</name>
</gene>
<dbReference type="EMBL" id="JAIWYP010000015">
    <property type="protein sequence ID" value="KAH3701031.1"/>
    <property type="molecule type" value="Genomic_DNA"/>
</dbReference>
<sequence>MGRSYGMPEIDDDELEAELDALGDEIGLDEDTSYLDDAVSTPSVPTSEPGRESHRVSVVPTSAPQG</sequence>
<dbReference type="Proteomes" id="UP000828390">
    <property type="component" value="Unassembled WGS sequence"/>
</dbReference>
<reference evidence="3" key="1">
    <citation type="journal article" date="2019" name="bioRxiv">
        <title>The Genome of the Zebra Mussel, Dreissena polymorpha: A Resource for Invasive Species Research.</title>
        <authorList>
            <person name="McCartney M.A."/>
            <person name="Auch B."/>
            <person name="Kono T."/>
            <person name="Mallez S."/>
            <person name="Zhang Y."/>
            <person name="Obille A."/>
            <person name="Becker A."/>
            <person name="Abrahante J.E."/>
            <person name="Garbe J."/>
            <person name="Badalamenti J.P."/>
            <person name="Herman A."/>
            <person name="Mangelson H."/>
            <person name="Liachko I."/>
            <person name="Sullivan S."/>
            <person name="Sone E.D."/>
            <person name="Koren S."/>
            <person name="Silverstein K.A.T."/>
            <person name="Beckman K.B."/>
            <person name="Gohl D.M."/>
        </authorList>
    </citation>
    <scope>NUCLEOTIDE SEQUENCE</scope>
    <source>
        <strain evidence="3">Duluth1</strain>
        <tissue evidence="3">Whole animal</tissue>
    </source>
</reference>
<evidence type="ECO:0000313" key="3">
    <source>
        <dbReference type="EMBL" id="KAH3700989.1"/>
    </source>
</evidence>
<evidence type="ECO:0000256" key="2">
    <source>
        <dbReference type="SAM" id="MobiDB-lite"/>
    </source>
</evidence>
<keyword evidence="5" id="KW-1185">Reference proteome</keyword>
<evidence type="ECO:0000313" key="5">
    <source>
        <dbReference type="Proteomes" id="UP000828390"/>
    </source>
</evidence>
<dbReference type="EMBL" id="JAIWYP010000015">
    <property type="protein sequence ID" value="KAH3700989.1"/>
    <property type="molecule type" value="Genomic_DNA"/>
</dbReference>